<dbReference type="PROSITE" id="PS50005">
    <property type="entry name" value="TPR"/>
    <property type="match status" value="1"/>
</dbReference>
<keyword evidence="1" id="KW-0802">TPR repeat</keyword>
<evidence type="ECO:0000313" key="3">
    <source>
        <dbReference type="EMBL" id="BDS06671.1"/>
    </source>
</evidence>
<gene>
    <name evidence="3" type="ORF">NT6N_17110</name>
</gene>
<evidence type="ECO:0000256" key="1">
    <source>
        <dbReference type="PROSITE-ProRule" id="PRU00339"/>
    </source>
</evidence>
<sequence>MSEDFAERKEQVFYHWLEASRYDKAIEAGHQAIAENPEADYLHASLGHAYLCVEDIKRAKHHLETSLSLDPENSYARSLLALTNMRSNLSTFSKVERQAIETLSMDPDNFSAWEILARTTVGYDERFALQCCDRLIQLYPDNSYSYVTKAHILQCLEKPRTLEAGQMLGSALVLAPDDASVHYWAAEHYYGKGGDKKRAEEHLKTSLQIDPTDPSARELAAKKSISKNWLCRLLTSPWYVFRGIYRFLEAWMESVIFYITWPIALFIGVFTLGFNLVWLVTLFPVRKYYEWLILRAEELRWSSRLTWLLGLKLWQRWLIWFITSIIYLTSITSLYFNGGSGYVATAFSWAFTGIFIGLLVLGVFYPMWESWRKRRLRKHMPKLPIE</sequence>
<dbReference type="PANTHER" id="PTHR12558">
    <property type="entry name" value="CELL DIVISION CYCLE 16,23,27"/>
    <property type="match status" value="1"/>
</dbReference>
<dbReference type="InterPro" id="IPR011990">
    <property type="entry name" value="TPR-like_helical_dom_sf"/>
</dbReference>
<dbReference type="Pfam" id="PF14559">
    <property type="entry name" value="TPR_19"/>
    <property type="match status" value="1"/>
</dbReference>
<feature type="transmembrane region" description="Helical" evidence="2">
    <location>
        <begin position="317"/>
        <end position="336"/>
    </location>
</feature>
<keyword evidence="2" id="KW-0472">Membrane</keyword>
<dbReference type="InterPro" id="IPR019734">
    <property type="entry name" value="TPR_rpt"/>
</dbReference>
<dbReference type="AlphaFoldDB" id="A0AAT9FKZ4"/>
<dbReference type="Pfam" id="PF13432">
    <property type="entry name" value="TPR_16"/>
    <property type="match status" value="1"/>
</dbReference>
<organism evidence="3">
    <name type="scientific">Oceaniferula spumae</name>
    <dbReference type="NCBI Taxonomy" id="2979115"/>
    <lineage>
        <taxon>Bacteria</taxon>
        <taxon>Pseudomonadati</taxon>
        <taxon>Verrucomicrobiota</taxon>
        <taxon>Verrucomicrobiia</taxon>
        <taxon>Verrucomicrobiales</taxon>
        <taxon>Verrucomicrobiaceae</taxon>
        <taxon>Oceaniferula</taxon>
    </lineage>
</organism>
<dbReference type="PANTHER" id="PTHR12558:SF13">
    <property type="entry name" value="CELL DIVISION CYCLE PROTEIN 27 HOMOLOG"/>
    <property type="match status" value="1"/>
</dbReference>
<feature type="transmembrane region" description="Helical" evidence="2">
    <location>
        <begin position="260"/>
        <end position="285"/>
    </location>
</feature>
<dbReference type="KEGG" id="osu:NT6N_17110"/>
<accession>A0AAT9FKZ4</accession>
<feature type="transmembrane region" description="Helical" evidence="2">
    <location>
        <begin position="342"/>
        <end position="368"/>
    </location>
</feature>
<name>A0AAT9FKZ4_9BACT</name>
<proteinExistence type="predicted"/>
<feature type="repeat" description="TPR" evidence="1">
    <location>
        <begin position="40"/>
        <end position="73"/>
    </location>
</feature>
<dbReference type="SUPFAM" id="SSF48452">
    <property type="entry name" value="TPR-like"/>
    <property type="match status" value="1"/>
</dbReference>
<keyword evidence="2" id="KW-1133">Transmembrane helix</keyword>
<evidence type="ECO:0008006" key="4">
    <source>
        <dbReference type="Google" id="ProtNLM"/>
    </source>
</evidence>
<protein>
    <recommendedName>
        <fullName evidence="4">Tetratricopeptide repeat protein</fullName>
    </recommendedName>
</protein>
<reference evidence="3" key="1">
    <citation type="submission" date="2024-07" db="EMBL/GenBank/DDBJ databases">
        <title>Complete genome sequence of Verrucomicrobiaceae bacterium NT6N.</title>
        <authorList>
            <person name="Huang C."/>
            <person name="Takami H."/>
            <person name="Hamasaki K."/>
        </authorList>
    </citation>
    <scope>NUCLEOTIDE SEQUENCE</scope>
    <source>
        <strain evidence="3">NT6N</strain>
    </source>
</reference>
<evidence type="ECO:0000256" key="2">
    <source>
        <dbReference type="SAM" id="Phobius"/>
    </source>
</evidence>
<dbReference type="Gene3D" id="1.25.40.10">
    <property type="entry name" value="Tetratricopeptide repeat domain"/>
    <property type="match status" value="2"/>
</dbReference>
<dbReference type="EMBL" id="AP026866">
    <property type="protein sequence ID" value="BDS06671.1"/>
    <property type="molecule type" value="Genomic_DNA"/>
</dbReference>
<keyword evidence="2" id="KW-0812">Transmembrane</keyword>